<dbReference type="PANTHER" id="PTHR46159:SF15">
    <property type="entry name" value="CRC DOMAIN-CONTAINING PROTEIN"/>
    <property type="match status" value="1"/>
</dbReference>
<feature type="compositionally biased region" description="Low complexity" evidence="4">
    <location>
        <begin position="597"/>
        <end position="614"/>
    </location>
</feature>
<dbReference type="GO" id="GO:0005634">
    <property type="term" value="C:nucleus"/>
    <property type="evidence" value="ECO:0007669"/>
    <property type="project" value="UniProtKB-SubCell"/>
</dbReference>
<feature type="domain" description="CRC" evidence="5">
    <location>
        <begin position="379"/>
        <end position="504"/>
    </location>
</feature>
<accession>A0A540M2L0</accession>
<feature type="region of interest" description="Disordered" evidence="4">
    <location>
        <begin position="543"/>
        <end position="562"/>
    </location>
</feature>
<feature type="region of interest" description="Disordered" evidence="4">
    <location>
        <begin position="593"/>
        <end position="623"/>
    </location>
</feature>
<name>A0A540M2L0_MALBA</name>
<dbReference type="Pfam" id="PF03638">
    <property type="entry name" value="TCR"/>
    <property type="match status" value="2"/>
</dbReference>
<evidence type="ECO:0000256" key="2">
    <source>
        <dbReference type="ARBA" id="ARBA00007267"/>
    </source>
</evidence>
<evidence type="ECO:0000259" key="5">
    <source>
        <dbReference type="PROSITE" id="PS51634"/>
    </source>
</evidence>
<dbReference type="InterPro" id="IPR033467">
    <property type="entry name" value="Tesmin/TSO1-like_CXC"/>
</dbReference>
<dbReference type="EMBL" id="VIEB01000380">
    <property type="protein sequence ID" value="TQD92980.1"/>
    <property type="molecule type" value="Genomic_DNA"/>
</dbReference>
<comment type="subcellular location">
    <subcellularLocation>
        <location evidence="1">Nucleus</location>
    </subcellularLocation>
</comment>
<dbReference type="SMART" id="SM01114">
    <property type="entry name" value="CXC"/>
    <property type="match status" value="2"/>
</dbReference>
<dbReference type="InterPro" id="IPR005172">
    <property type="entry name" value="CRC"/>
</dbReference>
<dbReference type="PANTHER" id="PTHR46159">
    <property type="entry name" value="PROTEIN TESMIN/TSO1-LIKE CXC 2"/>
    <property type="match status" value="1"/>
</dbReference>
<dbReference type="STRING" id="106549.A0A540M2L0"/>
<dbReference type="PROSITE" id="PS51634">
    <property type="entry name" value="CRC"/>
    <property type="match status" value="1"/>
</dbReference>
<evidence type="ECO:0000256" key="3">
    <source>
        <dbReference type="ARBA" id="ARBA00023242"/>
    </source>
</evidence>
<evidence type="ECO:0000256" key="4">
    <source>
        <dbReference type="SAM" id="MobiDB-lite"/>
    </source>
</evidence>
<feature type="region of interest" description="Disordered" evidence="4">
    <location>
        <begin position="80"/>
        <end position="99"/>
    </location>
</feature>
<organism evidence="6 7">
    <name type="scientific">Malus baccata</name>
    <name type="common">Siberian crab apple</name>
    <name type="synonym">Pyrus baccata</name>
    <dbReference type="NCBI Taxonomy" id="106549"/>
    <lineage>
        <taxon>Eukaryota</taxon>
        <taxon>Viridiplantae</taxon>
        <taxon>Streptophyta</taxon>
        <taxon>Embryophyta</taxon>
        <taxon>Tracheophyta</taxon>
        <taxon>Spermatophyta</taxon>
        <taxon>Magnoliopsida</taxon>
        <taxon>eudicotyledons</taxon>
        <taxon>Gunneridae</taxon>
        <taxon>Pentapetalae</taxon>
        <taxon>rosids</taxon>
        <taxon>fabids</taxon>
        <taxon>Rosales</taxon>
        <taxon>Rosaceae</taxon>
        <taxon>Amygdaloideae</taxon>
        <taxon>Maleae</taxon>
        <taxon>Malus</taxon>
    </lineage>
</organism>
<keyword evidence="7" id="KW-1185">Reference proteome</keyword>
<dbReference type="Proteomes" id="UP000315295">
    <property type="component" value="Unassembled WGS sequence"/>
</dbReference>
<dbReference type="GO" id="GO:0003700">
    <property type="term" value="F:DNA-binding transcription factor activity"/>
    <property type="evidence" value="ECO:0007669"/>
    <property type="project" value="InterPro"/>
</dbReference>
<evidence type="ECO:0000256" key="1">
    <source>
        <dbReference type="ARBA" id="ARBA00004123"/>
    </source>
</evidence>
<sequence>MDTPLKNQITPTTPLPAKYEDSPVFNYISNLSPIEPVKSGGNDHHTFNSLAFASLPSIFASPQNLSVPETRFLLRRHHFSDSPKPESFQSGNRNSKSDGVPVSVEQAYLGTDQPECFASGSSSDVEVASAVPTENLEPPVEFLNTLKYSSGSPHRNDVHHSKGRHSFFERETHLRRIRRVEQKKDAAACDLVRLISDDQLKFDLTTIKENCAGHDPKPVDPGEISFMSNILRDNDIEVEESAGPIDSCEECELRKVSNQPEGIRGTKETDQAPVILSETLLDKLNVNDPSGIVDEKSLNCIHSSCKPSSQSYAIRRRCLDFERPAAHKRKSTDASGSSLALPQSSCEVASVEKQLVQTIKGCDYSSSRLKLQPVGESLACKRCNCKRSKCLKLYCDCFAAGLYCIEPCSCQECFNKPNYENIVLENRKLIESRNPLAFAPKVTASAVAIPQYGEETNSTPSSARHKRGCNCRKSSCLKKYCECFQGGAGCGILCRCVGCKNTFGRKDGDIESKQAEVGGDESVVPNKDALNVSLPTVRDQDLPMARSGIFRPPPDQLTSSSNGKQKIFSLHSVVSSHQLEKHLQAIPEDGTLETLASSGSHKSSSPNSKRVSPPHSGSEFGSAWRGGRKLVLRSIPPFPTLESPRKQGGKVDYSLPGTPFSSKSLSALKLEHVSVTIEPHGPVSLPSLRTLPLKSVCINIYSSFLSLIFPSGGCLSPALENLSIVSCSPPAADTGDFYVLRMTAVGLRSLEVIDWHCHAITAIAKTLESVSIVSDSAKFMSLGLYGCPKVKYMNVRARRLPSFNVYRFSQSVKEARLDASKRMICSFDNEVCDRSTFLSRISAKLDA</sequence>
<comment type="similarity">
    <text evidence="2">Belongs to the lin-54 family.</text>
</comment>
<comment type="caution">
    <text evidence="6">The sequence shown here is derived from an EMBL/GenBank/DDBJ whole genome shotgun (WGS) entry which is preliminary data.</text>
</comment>
<evidence type="ECO:0000313" key="6">
    <source>
        <dbReference type="EMBL" id="TQD92980.1"/>
    </source>
</evidence>
<keyword evidence="3" id="KW-0539">Nucleus</keyword>
<dbReference type="InterPro" id="IPR044522">
    <property type="entry name" value="TSO1-like"/>
</dbReference>
<gene>
    <name evidence="6" type="ORF">C1H46_021460</name>
</gene>
<evidence type="ECO:0000313" key="7">
    <source>
        <dbReference type="Proteomes" id="UP000315295"/>
    </source>
</evidence>
<proteinExistence type="inferred from homology"/>
<reference evidence="6 7" key="1">
    <citation type="journal article" date="2019" name="G3 (Bethesda)">
        <title>Sequencing of a Wild Apple (Malus baccata) Genome Unravels the Differences Between Cultivated and Wild Apple Species Regarding Disease Resistance and Cold Tolerance.</title>
        <authorList>
            <person name="Chen X."/>
        </authorList>
    </citation>
    <scope>NUCLEOTIDE SEQUENCE [LARGE SCALE GENOMIC DNA]</scope>
    <source>
        <strain evidence="7">cv. Shandingzi</strain>
        <tissue evidence="6">Leaves</tissue>
    </source>
</reference>
<dbReference type="AlphaFoldDB" id="A0A540M2L0"/>
<protein>
    <recommendedName>
        <fullName evidence="5">CRC domain-containing protein</fullName>
    </recommendedName>
</protein>